<dbReference type="PANTHER" id="PTHR44207">
    <property type="entry name" value="SURFACE ANTIGEN BSPA-LIKE-RELATED"/>
    <property type="match status" value="1"/>
</dbReference>
<evidence type="ECO:0000313" key="2">
    <source>
        <dbReference type="EMBL" id="ORX59107.1"/>
    </source>
</evidence>
<dbReference type="Proteomes" id="UP000193719">
    <property type="component" value="Unassembled WGS sequence"/>
</dbReference>
<dbReference type="InterPro" id="IPR036770">
    <property type="entry name" value="Ankyrin_rpt-contain_sf"/>
</dbReference>
<evidence type="ECO:0000256" key="1">
    <source>
        <dbReference type="PROSITE-ProRule" id="PRU00023"/>
    </source>
</evidence>
<dbReference type="PROSITE" id="PS50088">
    <property type="entry name" value="ANK_REPEAT"/>
    <property type="match status" value="1"/>
</dbReference>
<sequence length="255" mass="29933">MDKYFIENGFDINKKKYGGLNGLHNFHVKPAGLIDIVKYLIYKGIFIVEENINDIEYDIIMKSKIGYLRYNINGKDKNGNNLLIIAGILNHFELIKFFIENKINIFEKNIYGFKALMVATITRNLEIMKYLKDQGLDINIENKINIHRNDINNFNSLFLSCNNGYSEIVNYLINQGININENCLNWDIRLIYAAKKGYLVYFCEYDHFDVCKHLMNSGCDIKLKDNNNNCLFYSGINFSVQIEQYFIINKHITFY</sequence>
<dbReference type="Pfam" id="PF12796">
    <property type="entry name" value="Ank_2"/>
    <property type="match status" value="2"/>
</dbReference>
<reference evidence="2 3" key="1">
    <citation type="submission" date="2016-08" db="EMBL/GenBank/DDBJ databases">
        <title>Genomes of anaerobic fungi encode conserved fungal cellulosomes for biomass hydrolysis.</title>
        <authorList>
            <consortium name="DOE Joint Genome Institute"/>
            <person name="Haitjema C.H."/>
            <person name="Gilmore S.P."/>
            <person name="Henske J.K."/>
            <person name="Solomon K.V."/>
            <person name="De Groot R."/>
            <person name="Kuo A."/>
            <person name="Mondo S.J."/>
            <person name="Salamov A.A."/>
            <person name="Labutti K."/>
            <person name="Zhao Z."/>
            <person name="Chiniquy J."/>
            <person name="Barry K."/>
            <person name="Brewer H.M."/>
            <person name="Purvine S.O."/>
            <person name="Wright A.T."/>
            <person name="Boxma B."/>
            <person name="Van Alen T."/>
            <person name="Hackstein J.H."/>
            <person name="Baker S.E."/>
            <person name="Grigoriev I.V."/>
            <person name="O'Malley M.A."/>
        </authorList>
    </citation>
    <scope>NUCLEOTIDE SEQUENCE [LARGE SCALE GENOMIC DNA]</scope>
    <source>
        <strain evidence="3">finn</strain>
    </source>
</reference>
<organism evidence="2 3">
    <name type="scientific">Piromyces finnis</name>
    <dbReference type="NCBI Taxonomy" id="1754191"/>
    <lineage>
        <taxon>Eukaryota</taxon>
        <taxon>Fungi</taxon>
        <taxon>Fungi incertae sedis</taxon>
        <taxon>Chytridiomycota</taxon>
        <taxon>Chytridiomycota incertae sedis</taxon>
        <taxon>Neocallimastigomycetes</taxon>
        <taxon>Neocallimastigales</taxon>
        <taxon>Neocallimastigaceae</taxon>
        <taxon>Piromyces</taxon>
    </lineage>
</organism>
<dbReference type="SMART" id="SM00248">
    <property type="entry name" value="ANK"/>
    <property type="match status" value="4"/>
</dbReference>
<keyword evidence="3" id="KW-1185">Reference proteome</keyword>
<dbReference type="SUPFAM" id="SSF48403">
    <property type="entry name" value="Ankyrin repeat"/>
    <property type="match status" value="1"/>
</dbReference>
<name>A0A1Y1VKW5_9FUNG</name>
<accession>A0A1Y1VKW5</accession>
<feature type="repeat" description="ANK" evidence="1">
    <location>
        <begin position="111"/>
        <end position="143"/>
    </location>
</feature>
<reference evidence="2 3" key="2">
    <citation type="submission" date="2016-08" db="EMBL/GenBank/DDBJ databases">
        <title>Pervasive Adenine N6-methylation of Active Genes in Fungi.</title>
        <authorList>
            <consortium name="DOE Joint Genome Institute"/>
            <person name="Mondo S.J."/>
            <person name="Dannebaum R.O."/>
            <person name="Kuo R.C."/>
            <person name="Labutti K."/>
            <person name="Haridas S."/>
            <person name="Kuo A."/>
            <person name="Salamov A."/>
            <person name="Ahrendt S.R."/>
            <person name="Lipzen A."/>
            <person name="Sullivan W."/>
            <person name="Andreopoulos W.B."/>
            <person name="Clum A."/>
            <person name="Lindquist E."/>
            <person name="Daum C."/>
            <person name="Ramamoorthy G.K."/>
            <person name="Gryganskyi A."/>
            <person name="Culley D."/>
            <person name="Magnuson J.K."/>
            <person name="James T.Y."/>
            <person name="O'Malley M.A."/>
            <person name="Stajich J.E."/>
            <person name="Spatafora J.W."/>
            <person name="Visel A."/>
            <person name="Grigoriev I.V."/>
        </authorList>
    </citation>
    <scope>NUCLEOTIDE SEQUENCE [LARGE SCALE GENOMIC DNA]</scope>
    <source>
        <strain evidence="3">finn</strain>
    </source>
</reference>
<comment type="caution">
    <text evidence="2">The sequence shown here is derived from an EMBL/GenBank/DDBJ whole genome shotgun (WGS) entry which is preliminary data.</text>
</comment>
<dbReference type="AlphaFoldDB" id="A0A1Y1VKW5"/>
<evidence type="ECO:0000313" key="3">
    <source>
        <dbReference type="Proteomes" id="UP000193719"/>
    </source>
</evidence>
<dbReference type="OrthoDB" id="2118844at2759"/>
<keyword evidence="1" id="KW-0040">ANK repeat</keyword>
<dbReference type="EMBL" id="MCFH01000003">
    <property type="protein sequence ID" value="ORX59107.1"/>
    <property type="molecule type" value="Genomic_DNA"/>
</dbReference>
<dbReference type="Gene3D" id="1.25.40.20">
    <property type="entry name" value="Ankyrin repeat-containing domain"/>
    <property type="match status" value="2"/>
</dbReference>
<protein>
    <submittedName>
        <fullName evidence="2">Ankyrin</fullName>
    </submittedName>
</protein>
<proteinExistence type="predicted"/>
<dbReference type="InterPro" id="IPR002110">
    <property type="entry name" value="Ankyrin_rpt"/>
</dbReference>
<dbReference type="STRING" id="1754191.A0A1Y1VKW5"/>
<dbReference type="PANTHER" id="PTHR44207:SF2">
    <property type="entry name" value="REPEAT PROTEIN, PUTATIVE-RELATED"/>
    <property type="match status" value="1"/>
</dbReference>
<gene>
    <name evidence="2" type="ORF">BCR36DRAFT_366292</name>
</gene>